<dbReference type="PRINTS" id="PR00407">
    <property type="entry name" value="EUMOPTERIN"/>
</dbReference>
<dbReference type="CDD" id="cd02110">
    <property type="entry name" value="SO_family_Moco_dimer"/>
    <property type="match status" value="1"/>
</dbReference>
<dbReference type="Gene3D" id="3.90.420.10">
    <property type="entry name" value="Oxidoreductase, molybdopterin-binding domain"/>
    <property type="match status" value="1"/>
</dbReference>
<evidence type="ECO:0000259" key="6">
    <source>
        <dbReference type="Pfam" id="PF03404"/>
    </source>
</evidence>
<dbReference type="Proteomes" id="UP000778578">
    <property type="component" value="Unassembled WGS sequence"/>
</dbReference>
<evidence type="ECO:0000256" key="2">
    <source>
        <dbReference type="ARBA" id="ARBA00022505"/>
    </source>
</evidence>
<evidence type="ECO:0000256" key="4">
    <source>
        <dbReference type="ARBA" id="ARBA00023002"/>
    </source>
</evidence>
<dbReference type="RefSeq" id="WP_222962814.1">
    <property type="nucleotide sequence ID" value="NZ_JAINZZ010000013.1"/>
</dbReference>
<dbReference type="SUPFAM" id="SSF56524">
    <property type="entry name" value="Oxidoreductase molybdopterin-binding domain"/>
    <property type="match status" value="1"/>
</dbReference>
<dbReference type="InterPro" id="IPR036374">
    <property type="entry name" value="OxRdtase_Mopterin-bd_sf"/>
</dbReference>
<dbReference type="InterPro" id="IPR014756">
    <property type="entry name" value="Ig_E-set"/>
</dbReference>
<dbReference type="Pfam" id="PF03404">
    <property type="entry name" value="Mo-co_dimer"/>
    <property type="match status" value="1"/>
</dbReference>
<sequence length="368" mass="39640">MNMWDKRDDMVVHEREPFNAEPPRTGLAGQLRTPLDTFYSRNHGPIPDPDPDTWRLAVDGLVERPLDLSLADLRERFPATEVTATLQCAGNRRTGLIEVRDIPGEAAWGSGATSTATFGGVRLADLLAAAGLKDGAAHIAFTGMDVSPLPDPPERYGGSITTGKALRPEVLLAWSMNGRPLPRVHGAPLRVVVPGWIGARSVKWLTRVTARAAPSDNYFQATAYRILPPGTTSEQAGPDAGISLGPIALNCDILRPDDGARVPAGQTSVSGYALAGDERTVTRVDVSADGGESWTQAVLDPPREPGLWQLWRTVLDLPPGEATITARAWDSTGALMPESPRHLWNPKGYANNSWARVRVTAEGHHATR</sequence>
<dbReference type="InterPro" id="IPR000572">
    <property type="entry name" value="OxRdtase_Mopterin-bd_dom"/>
</dbReference>
<comment type="caution">
    <text evidence="7">The sequence shown here is derived from an EMBL/GenBank/DDBJ whole genome shotgun (WGS) entry which is preliminary data.</text>
</comment>
<keyword evidence="2" id="KW-0500">Molybdenum</keyword>
<dbReference type="InterPro" id="IPR008335">
    <property type="entry name" value="Mopterin_OxRdtase_euk"/>
</dbReference>
<dbReference type="InterPro" id="IPR005066">
    <property type="entry name" value="MoCF_OxRdtse_dimer"/>
</dbReference>
<evidence type="ECO:0000313" key="7">
    <source>
        <dbReference type="EMBL" id="MBY8878674.1"/>
    </source>
</evidence>
<organism evidence="7 8">
    <name type="scientific">Actinacidiphila acidipaludis</name>
    <dbReference type="NCBI Taxonomy" id="2873382"/>
    <lineage>
        <taxon>Bacteria</taxon>
        <taxon>Bacillati</taxon>
        <taxon>Actinomycetota</taxon>
        <taxon>Actinomycetes</taxon>
        <taxon>Kitasatosporales</taxon>
        <taxon>Streptomycetaceae</taxon>
        <taxon>Actinacidiphila</taxon>
    </lineage>
</organism>
<name>A0ABS7Q7J9_9ACTN</name>
<dbReference type="PANTHER" id="PTHR19372:SF7">
    <property type="entry name" value="SULFITE OXIDASE, MITOCHONDRIAL"/>
    <property type="match status" value="1"/>
</dbReference>
<dbReference type="PANTHER" id="PTHR19372">
    <property type="entry name" value="SULFITE REDUCTASE"/>
    <property type="match status" value="1"/>
</dbReference>
<evidence type="ECO:0000313" key="8">
    <source>
        <dbReference type="Proteomes" id="UP000778578"/>
    </source>
</evidence>
<dbReference type="EMBL" id="JAINZZ010000013">
    <property type="protein sequence ID" value="MBY8878674.1"/>
    <property type="molecule type" value="Genomic_DNA"/>
</dbReference>
<keyword evidence="3" id="KW-0479">Metal-binding</keyword>
<evidence type="ECO:0000259" key="5">
    <source>
        <dbReference type="Pfam" id="PF00174"/>
    </source>
</evidence>
<evidence type="ECO:0000256" key="3">
    <source>
        <dbReference type="ARBA" id="ARBA00022723"/>
    </source>
</evidence>
<dbReference type="Pfam" id="PF00174">
    <property type="entry name" value="Oxidored_molyb"/>
    <property type="match status" value="1"/>
</dbReference>
<keyword evidence="8" id="KW-1185">Reference proteome</keyword>
<protein>
    <submittedName>
        <fullName evidence="7">Sulfite oxidase</fullName>
    </submittedName>
</protein>
<evidence type="ECO:0000256" key="1">
    <source>
        <dbReference type="ARBA" id="ARBA00001924"/>
    </source>
</evidence>
<accession>A0ABS7Q7J9</accession>
<keyword evidence="4" id="KW-0560">Oxidoreductase</keyword>
<dbReference type="SUPFAM" id="SSF81296">
    <property type="entry name" value="E set domains"/>
    <property type="match status" value="1"/>
</dbReference>
<feature type="domain" description="Moybdenum cofactor oxidoreductase dimerisation" evidence="6">
    <location>
        <begin position="249"/>
        <end position="361"/>
    </location>
</feature>
<comment type="cofactor">
    <cofactor evidence="1">
        <name>Mo-molybdopterin</name>
        <dbReference type="ChEBI" id="CHEBI:71302"/>
    </cofactor>
</comment>
<reference evidence="7 8" key="1">
    <citation type="submission" date="2021-08" db="EMBL/GenBank/DDBJ databases">
        <title>WGS of actinomycetes from Thailand.</title>
        <authorList>
            <person name="Thawai C."/>
        </authorList>
    </citation>
    <scope>NUCLEOTIDE SEQUENCE [LARGE SCALE GENOMIC DNA]</scope>
    <source>
        <strain evidence="7 8">PLK6-54</strain>
    </source>
</reference>
<proteinExistence type="predicted"/>
<dbReference type="Gene3D" id="2.60.40.650">
    <property type="match status" value="1"/>
</dbReference>
<feature type="domain" description="Oxidoreductase molybdopterin-binding" evidence="5">
    <location>
        <begin position="43"/>
        <end position="219"/>
    </location>
</feature>
<gene>
    <name evidence="7" type="ORF">K7862_13655</name>
</gene>